<gene>
    <name evidence="3" type="ORF">SAMN04488505_101735</name>
</gene>
<reference evidence="3 4" key="1">
    <citation type="submission" date="2016-10" db="EMBL/GenBank/DDBJ databases">
        <authorList>
            <person name="de Groot N.N."/>
        </authorList>
    </citation>
    <scope>NUCLEOTIDE SEQUENCE [LARGE SCALE GENOMIC DNA]</scope>
    <source>
        <strain evidence="3 4">DSM 21039</strain>
    </source>
</reference>
<evidence type="ECO:0000313" key="3">
    <source>
        <dbReference type="EMBL" id="SEK70406.1"/>
    </source>
</evidence>
<evidence type="ECO:0000259" key="2">
    <source>
        <dbReference type="Pfam" id="PF23621"/>
    </source>
</evidence>
<dbReference type="Pfam" id="PF23621">
    <property type="entry name" value="BP74_N"/>
    <property type="match status" value="1"/>
</dbReference>
<dbReference type="InterPro" id="IPR056422">
    <property type="entry name" value="BP74_N"/>
</dbReference>
<keyword evidence="4" id="KW-1185">Reference proteome</keyword>
<dbReference type="EMBL" id="FOBB01000001">
    <property type="protein sequence ID" value="SEK70406.1"/>
    <property type="molecule type" value="Genomic_DNA"/>
</dbReference>
<feature type="signal peptide" evidence="1">
    <location>
        <begin position="1"/>
        <end position="19"/>
    </location>
</feature>
<dbReference type="RefSeq" id="WP_089906771.1">
    <property type="nucleotide sequence ID" value="NZ_FOBB01000001.1"/>
</dbReference>
<dbReference type="OrthoDB" id="1495671at2"/>
<dbReference type="AlphaFoldDB" id="A0A1H7J733"/>
<dbReference type="PROSITE" id="PS51257">
    <property type="entry name" value="PROKAR_LIPOPROTEIN"/>
    <property type="match status" value="1"/>
</dbReference>
<dbReference type="Proteomes" id="UP000198984">
    <property type="component" value="Unassembled WGS sequence"/>
</dbReference>
<organism evidence="3 4">
    <name type="scientific">Chitinophaga rupis</name>
    <dbReference type="NCBI Taxonomy" id="573321"/>
    <lineage>
        <taxon>Bacteria</taxon>
        <taxon>Pseudomonadati</taxon>
        <taxon>Bacteroidota</taxon>
        <taxon>Chitinophagia</taxon>
        <taxon>Chitinophagales</taxon>
        <taxon>Chitinophagaceae</taxon>
        <taxon>Chitinophaga</taxon>
    </lineage>
</organism>
<evidence type="ECO:0000313" key="4">
    <source>
        <dbReference type="Proteomes" id="UP000198984"/>
    </source>
</evidence>
<sequence>MLKSFCVAFLLLLAFSCKKDNDPTPVHYRYYEVGMHRNSEEPGWKWQDTTFVVAVADSNTTLIAEINAQLQLPIAQRNKFVTGTLVAGDGGYNRNVSHRFKWHLKEDDWNLVQATIELSDGLPYTDVDVNNSYWMEKVKRFSPWSSYIKKEITP</sequence>
<evidence type="ECO:0000256" key="1">
    <source>
        <dbReference type="SAM" id="SignalP"/>
    </source>
</evidence>
<name>A0A1H7J733_9BACT</name>
<accession>A0A1H7J733</accession>
<proteinExistence type="predicted"/>
<protein>
    <recommendedName>
        <fullName evidence="2">BP74 N-terminal domain-containing protein</fullName>
    </recommendedName>
</protein>
<dbReference type="STRING" id="573321.SAMN04488505_101735"/>
<feature type="chain" id="PRO_5011714603" description="BP74 N-terminal domain-containing protein" evidence="1">
    <location>
        <begin position="20"/>
        <end position="154"/>
    </location>
</feature>
<keyword evidence="1" id="KW-0732">Signal</keyword>
<feature type="domain" description="BP74 N-terminal" evidence="2">
    <location>
        <begin position="47"/>
        <end position="153"/>
    </location>
</feature>